<dbReference type="InterPro" id="IPR039867">
    <property type="entry name" value="Furry/Tao3/Mor2"/>
</dbReference>
<dbReference type="PANTHER" id="PTHR12295">
    <property type="entry name" value="FURRY-RELATED"/>
    <property type="match status" value="1"/>
</dbReference>
<name>A0A1I8FQM2_9PLAT</name>
<dbReference type="Proteomes" id="UP000095280">
    <property type="component" value="Unplaced"/>
</dbReference>
<feature type="region of interest" description="Disordered" evidence="1">
    <location>
        <begin position="387"/>
        <end position="407"/>
    </location>
</feature>
<evidence type="ECO:0000313" key="3">
    <source>
        <dbReference type="Proteomes" id="UP000095280"/>
    </source>
</evidence>
<dbReference type="AlphaFoldDB" id="A0A1I8FQM2"/>
<feature type="compositionally biased region" description="Low complexity" evidence="1">
    <location>
        <begin position="58"/>
        <end position="76"/>
    </location>
</feature>
<feature type="region of interest" description="Disordered" evidence="1">
    <location>
        <begin position="218"/>
        <end position="253"/>
    </location>
</feature>
<sequence>SALFHTSTASESATGSDSAPFVPSGSDAADAAGDATLLSSSSSSSVVYIPEGDDDNGSVETSAVATAAAASRSCRSPDQLSARRGGRRRGGNREGQLNRRGNAGGASTPCPPSEPYLPGESLSSLRRQAQFGQVFRHGRRSRCCAWLAFQPQLHSVAPPLQPPRRRRRRRAAAAASVVDRKATLDQVDSFAAHSVEHCLPSIVTALFQWYDYQHSADSLPSRPGLDSTRVRSRRAAAQPAMSREGHCVERKDRRGPNAANLNLVADMYASVVAVSGQISVAAVRKKFLDELPSVAVPRTEFLFVTRNIKSLLYGYETFCELQMAPIEDLEAARLLLHELAVYFNEPPASRKILLPVAAVAKNEVNIPAMRQIVDTLWNPCNEAGYKEEAQSSPIPAGGRGRTSKDSRGAKAEADLLKTCLSAIPRLLPNRDDMRQSELVEFLTRLLIHMDAESSRWFRRAAHSGSRLCRLRAPVVRGLIDFVQRELRRQSARSV</sequence>
<feature type="region of interest" description="Disordered" evidence="1">
    <location>
        <begin position="1"/>
        <end position="120"/>
    </location>
</feature>
<feature type="domain" description="Cell morphogenesis protein N-terminal" evidence="2">
    <location>
        <begin position="259"/>
        <end position="383"/>
    </location>
</feature>
<dbReference type="PANTHER" id="PTHR12295:SF30">
    <property type="entry name" value="PROTEIN FURRY"/>
    <property type="match status" value="1"/>
</dbReference>
<evidence type="ECO:0000259" key="2">
    <source>
        <dbReference type="Pfam" id="PF14222"/>
    </source>
</evidence>
<dbReference type="GO" id="GO:0030427">
    <property type="term" value="C:site of polarized growth"/>
    <property type="evidence" value="ECO:0007669"/>
    <property type="project" value="TreeGrafter"/>
</dbReference>
<evidence type="ECO:0000256" key="1">
    <source>
        <dbReference type="SAM" id="MobiDB-lite"/>
    </source>
</evidence>
<dbReference type="Pfam" id="PF14222">
    <property type="entry name" value="MOR2-PAG1_N"/>
    <property type="match status" value="2"/>
</dbReference>
<reference evidence="4" key="1">
    <citation type="submission" date="2016-11" db="UniProtKB">
        <authorList>
            <consortium name="WormBaseParasite"/>
        </authorList>
    </citation>
    <scope>IDENTIFICATION</scope>
</reference>
<organism evidence="3 4">
    <name type="scientific">Macrostomum lignano</name>
    <dbReference type="NCBI Taxonomy" id="282301"/>
    <lineage>
        <taxon>Eukaryota</taxon>
        <taxon>Metazoa</taxon>
        <taxon>Spiralia</taxon>
        <taxon>Lophotrochozoa</taxon>
        <taxon>Platyhelminthes</taxon>
        <taxon>Rhabditophora</taxon>
        <taxon>Macrostomorpha</taxon>
        <taxon>Macrostomida</taxon>
        <taxon>Macrostomidae</taxon>
        <taxon>Macrostomum</taxon>
    </lineage>
</organism>
<dbReference type="WBParaSite" id="maker-unitig_43359-snap-gene-0.3-mRNA-1">
    <property type="protein sequence ID" value="maker-unitig_43359-snap-gene-0.3-mRNA-1"/>
    <property type="gene ID" value="maker-unitig_43359-snap-gene-0.3"/>
</dbReference>
<accession>A0A1I8FQM2</accession>
<keyword evidence="3" id="KW-1185">Reference proteome</keyword>
<feature type="domain" description="Cell morphogenesis protein N-terminal" evidence="2">
    <location>
        <begin position="407"/>
        <end position="452"/>
    </location>
</feature>
<dbReference type="GO" id="GO:0005938">
    <property type="term" value="C:cell cortex"/>
    <property type="evidence" value="ECO:0007669"/>
    <property type="project" value="TreeGrafter"/>
</dbReference>
<dbReference type="InterPro" id="IPR025614">
    <property type="entry name" value="Cell_morpho_N"/>
</dbReference>
<feature type="compositionally biased region" description="Polar residues" evidence="1">
    <location>
        <begin position="1"/>
        <end position="17"/>
    </location>
</feature>
<dbReference type="GO" id="GO:0031175">
    <property type="term" value="P:neuron projection development"/>
    <property type="evidence" value="ECO:0007669"/>
    <property type="project" value="TreeGrafter"/>
</dbReference>
<dbReference type="GO" id="GO:0000902">
    <property type="term" value="P:cell morphogenesis"/>
    <property type="evidence" value="ECO:0007669"/>
    <property type="project" value="InterPro"/>
</dbReference>
<feature type="compositionally biased region" description="Low complexity" evidence="1">
    <location>
        <begin position="24"/>
        <end position="45"/>
    </location>
</feature>
<proteinExistence type="predicted"/>
<protein>
    <submittedName>
        <fullName evidence="4">W2 domain-containing protein</fullName>
    </submittedName>
</protein>
<feature type="compositionally biased region" description="Basic and acidic residues" evidence="1">
    <location>
        <begin position="243"/>
        <end position="253"/>
    </location>
</feature>
<evidence type="ECO:0000313" key="4">
    <source>
        <dbReference type="WBParaSite" id="maker-unitig_43359-snap-gene-0.3-mRNA-1"/>
    </source>
</evidence>